<dbReference type="PANTHER" id="PTHR45640:SF32">
    <property type="entry name" value="STRESS-INDUCED PROTEIN 1"/>
    <property type="match status" value="1"/>
</dbReference>
<dbReference type="Pfam" id="PF00011">
    <property type="entry name" value="HSP20"/>
    <property type="match status" value="1"/>
</dbReference>
<evidence type="ECO:0000313" key="4">
    <source>
        <dbReference type="EMBL" id="EYC42692.1"/>
    </source>
</evidence>
<dbReference type="InterPro" id="IPR008978">
    <property type="entry name" value="HSP20-like_chaperone"/>
</dbReference>
<evidence type="ECO:0000259" key="3">
    <source>
        <dbReference type="PROSITE" id="PS01031"/>
    </source>
</evidence>
<dbReference type="CDD" id="cd06526">
    <property type="entry name" value="metazoan_ACD"/>
    <property type="match status" value="1"/>
</dbReference>
<dbReference type="AlphaFoldDB" id="A0A016WTV8"/>
<evidence type="ECO:0000256" key="1">
    <source>
        <dbReference type="PROSITE-ProRule" id="PRU00285"/>
    </source>
</evidence>
<evidence type="ECO:0000313" key="5">
    <source>
        <dbReference type="Proteomes" id="UP000024635"/>
    </source>
</evidence>
<dbReference type="PANTHER" id="PTHR45640">
    <property type="entry name" value="HEAT SHOCK PROTEIN HSP-12.2-RELATED"/>
    <property type="match status" value="1"/>
</dbReference>
<dbReference type="STRING" id="53326.A0A016WTV8"/>
<gene>
    <name evidence="4" type="primary">Acey_s0521.g2862</name>
    <name evidence="4" type="ORF">Y032_0521g2862</name>
</gene>
<comment type="similarity">
    <text evidence="1 2">Belongs to the small heat shock protein (HSP20) family.</text>
</comment>
<dbReference type="GO" id="GO:0009408">
    <property type="term" value="P:response to heat"/>
    <property type="evidence" value="ECO:0007669"/>
    <property type="project" value="TreeGrafter"/>
</dbReference>
<name>A0A016WTV8_9BILA</name>
<dbReference type="GO" id="GO:0042026">
    <property type="term" value="P:protein refolding"/>
    <property type="evidence" value="ECO:0007669"/>
    <property type="project" value="TreeGrafter"/>
</dbReference>
<dbReference type="Gene3D" id="2.60.40.790">
    <property type="match status" value="1"/>
</dbReference>
<dbReference type="GO" id="GO:0036498">
    <property type="term" value="P:IRE1-mediated unfolded protein response"/>
    <property type="evidence" value="ECO:0007669"/>
    <property type="project" value="TreeGrafter"/>
</dbReference>
<comment type="caution">
    <text evidence="4">The sequence shown here is derived from an EMBL/GenBank/DDBJ whole genome shotgun (WGS) entry which is preliminary data.</text>
</comment>
<dbReference type="PROSITE" id="PS01031">
    <property type="entry name" value="SHSP"/>
    <property type="match status" value="1"/>
</dbReference>
<sequence length="154" mass="17555">MRSLCVMPTARISPRLRFYDDLFDGFEHLERAPQPLHRFPQGDICGLSDKVTNDESKLAISVALPNFKPEELKVSLERRTLMIEGKQEIEQDGVYSKRCFTRHWVLPEEVDVEQIRSSLTEDGHLAIEAPKTTRPDAAIRNIPIQKALEGKKSA</sequence>
<dbReference type="Proteomes" id="UP000024635">
    <property type="component" value="Unassembled WGS sequence"/>
</dbReference>
<dbReference type="SUPFAM" id="SSF49764">
    <property type="entry name" value="HSP20-like chaperones"/>
    <property type="match status" value="1"/>
</dbReference>
<dbReference type="InterPro" id="IPR001436">
    <property type="entry name" value="Alpha-crystallin/sHSP_animal"/>
</dbReference>
<dbReference type="InterPro" id="IPR002068">
    <property type="entry name" value="A-crystallin/Hsp20_dom"/>
</dbReference>
<dbReference type="PRINTS" id="PR00299">
    <property type="entry name" value="ACRYSTALLIN"/>
</dbReference>
<protein>
    <recommendedName>
        <fullName evidence="3">SHSP domain-containing protein</fullName>
    </recommendedName>
</protein>
<dbReference type="GO" id="GO:0051082">
    <property type="term" value="F:unfolded protein binding"/>
    <property type="evidence" value="ECO:0007669"/>
    <property type="project" value="TreeGrafter"/>
</dbReference>
<dbReference type="EMBL" id="JARK01000121">
    <property type="protein sequence ID" value="EYC42692.1"/>
    <property type="molecule type" value="Genomic_DNA"/>
</dbReference>
<dbReference type="OrthoDB" id="1431247at2759"/>
<keyword evidence="5" id="KW-1185">Reference proteome</keyword>
<dbReference type="GO" id="GO:0005634">
    <property type="term" value="C:nucleus"/>
    <property type="evidence" value="ECO:0007669"/>
    <property type="project" value="TreeGrafter"/>
</dbReference>
<dbReference type="GO" id="GO:0005737">
    <property type="term" value="C:cytoplasm"/>
    <property type="evidence" value="ECO:0007669"/>
    <property type="project" value="TreeGrafter"/>
</dbReference>
<accession>A0A016WTV8</accession>
<reference evidence="5" key="1">
    <citation type="journal article" date="2015" name="Nat. Genet.">
        <title>The genome and transcriptome of the zoonotic hookworm Ancylostoma ceylanicum identify infection-specific gene families.</title>
        <authorList>
            <person name="Schwarz E.M."/>
            <person name="Hu Y."/>
            <person name="Antoshechkin I."/>
            <person name="Miller M.M."/>
            <person name="Sternberg P.W."/>
            <person name="Aroian R.V."/>
        </authorList>
    </citation>
    <scope>NUCLEOTIDE SEQUENCE</scope>
    <source>
        <strain evidence="5">HY135</strain>
    </source>
</reference>
<organism evidence="4 5">
    <name type="scientific">Ancylostoma ceylanicum</name>
    <dbReference type="NCBI Taxonomy" id="53326"/>
    <lineage>
        <taxon>Eukaryota</taxon>
        <taxon>Metazoa</taxon>
        <taxon>Ecdysozoa</taxon>
        <taxon>Nematoda</taxon>
        <taxon>Chromadorea</taxon>
        <taxon>Rhabditida</taxon>
        <taxon>Rhabditina</taxon>
        <taxon>Rhabditomorpha</taxon>
        <taxon>Strongyloidea</taxon>
        <taxon>Ancylostomatidae</taxon>
        <taxon>Ancylostomatinae</taxon>
        <taxon>Ancylostoma</taxon>
    </lineage>
</organism>
<feature type="domain" description="SHSP" evidence="3">
    <location>
        <begin position="38"/>
        <end position="147"/>
    </location>
</feature>
<evidence type="ECO:0000256" key="2">
    <source>
        <dbReference type="RuleBase" id="RU003616"/>
    </source>
</evidence>
<proteinExistence type="inferred from homology"/>